<sequence>MFRNYLRTTWRSLQKNRIFSFINIVGLAIGIACAAFIFLWVEDEVTYNHYFNKRDNLYKIKDRQTYDGKTFTFDATPGPLAEGIKREIPGIKNTARSSWGDRVLFSLNEKNTYEQGAYVDSSFFSMFQLDFIKGNPAHVFDQLYAVVLSETLAKKYFNSADVIGKTLKINNDQEYIVTGVIKDLPKNVSFKFDWLSPFQIVLNKTSWLKDWGSNGIVTYVETEPNASVDAINKKLYGYIQTKGKDLNARMSIYPMSRWRLYDSYEDGKEVPGRVKYVKLFSLIAWIILLIACINFMNLSTARSEKRAREVGVRKALGANRPGLILQFIAESLIMSFISVLLAITIIYLALPAFNNLVDKQLTVQLFKPVHITALFVITVLCGLIAGSYPAFYLSSFHPVTVLKGLNLKLGNSAGFIRKGLVIAQFAVSVIFIISTIIIYRQIQHVKSRDIGYNKSDLVYMNLTGNMKQNFDVIKNDLLQTGLVENACLSHNLVLNLGSNSGNFSWEGKDPSKEILITIEAASPEYVSTLGMQIRDGRDFYADVKSDSNNIIINESLARIINKKNIVGSVISRGDGSRYTVVGVVKDFLYNDMYSSPAPLILFSDKTKYVNELTVRLKPRTDLKSALAKMEDVVKKDNPGYPVEYKFVDDTFSKMFQSESLIGTLAGLFAVLAILISCLGLFGLAAFTAEQRKKEIGIRKVLGASVQGMAALLSKEFLQLVGIACLVAFPIAWWMMHNWLQGYNYRVEISWWIFVAAGVLSVLIALLTVCFQAIKAAIANPVKSLRTE</sequence>
<feature type="transmembrane region" description="Helical" evidence="6">
    <location>
        <begin position="748"/>
        <end position="773"/>
    </location>
</feature>
<dbReference type="InterPro" id="IPR003838">
    <property type="entry name" value="ABC3_permease_C"/>
</dbReference>
<dbReference type="RefSeq" id="WP_369327920.1">
    <property type="nucleotide sequence ID" value="NZ_JAULBC010000001.1"/>
</dbReference>
<dbReference type="PANTHER" id="PTHR30572:SF18">
    <property type="entry name" value="ABC-TYPE MACROLIDE FAMILY EXPORT SYSTEM PERMEASE COMPONENT 2"/>
    <property type="match status" value="1"/>
</dbReference>
<feature type="transmembrane region" description="Helical" evidence="6">
    <location>
        <begin position="660"/>
        <end position="688"/>
    </location>
</feature>
<feature type="domain" description="ABC3 transporter permease C-terminal" evidence="7">
    <location>
        <begin position="282"/>
        <end position="397"/>
    </location>
</feature>
<feature type="transmembrane region" description="Helical" evidence="6">
    <location>
        <begin position="716"/>
        <end position="736"/>
    </location>
</feature>
<feature type="transmembrane region" description="Helical" evidence="6">
    <location>
        <begin position="323"/>
        <end position="350"/>
    </location>
</feature>
<dbReference type="Pfam" id="PF12704">
    <property type="entry name" value="MacB_PCD"/>
    <property type="match status" value="2"/>
</dbReference>
<reference evidence="9 10" key="1">
    <citation type="submission" date="2023-07" db="EMBL/GenBank/DDBJ databases">
        <authorList>
            <person name="Lian W.-H."/>
        </authorList>
    </citation>
    <scope>NUCLEOTIDE SEQUENCE [LARGE SCALE GENOMIC DNA]</scope>
    <source>
        <strain evidence="9 10">SYSU DXS3180</strain>
    </source>
</reference>
<evidence type="ECO:0000313" key="10">
    <source>
        <dbReference type="Proteomes" id="UP001560573"/>
    </source>
</evidence>
<evidence type="ECO:0000256" key="2">
    <source>
        <dbReference type="ARBA" id="ARBA00022475"/>
    </source>
</evidence>
<feature type="transmembrane region" description="Helical" evidence="6">
    <location>
        <begin position="21"/>
        <end position="41"/>
    </location>
</feature>
<proteinExistence type="predicted"/>
<evidence type="ECO:0000256" key="1">
    <source>
        <dbReference type="ARBA" id="ARBA00004651"/>
    </source>
</evidence>
<dbReference type="PANTHER" id="PTHR30572">
    <property type="entry name" value="MEMBRANE COMPONENT OF TRANSPORTER-RELATED"/>
    <property type="match status" value="1"/>
</dbReference>
<comment type="caution">
    <text evidence="9">The sequence shown here is derived from an EMBL/GenBank/DDBJ whole genome shotgun (WGS) entry which is preliminary data.</text>
</comment>
<evidence type="ECO:0000256" key="6">
    <source>
        <dbReference type="SAM" id="Phobius"/>
    </source>
</evidence>
<gene>
    <name evidence="9" type="ORF">QTN47_03410</name>
</gene>
<protein>
    <submittedName>
        <fullName evidence="9">ABC transporter permease</fullName>
    </submittedName>
</protein>
<dbReference type="EMBL" id="JAULBC010000001">
    <property type="protein sequence ID" value="MEX6686524.1"/>
    <property type="molecule type" value="Genomic_DNA"/>
</dbReference>
<keyword evidence="3 6" id="KW-0812">Transmembrane</keyword>
<dbReference type="Proteomes" id="UP001560573">
    <property type="component" value="Unassembled WGS sequence"/>
</dbReference>
<dbReference type="Pfam" id="PF02687">
    <property type="entry name" value="FtsX"/>
    <property type="match status" value="2"/>
</dbReference>
<comment type="subcellular location">
    <subcellularLocation>
        <location evidence="1">Cell membrane</location>
        <topology evidence="1">Multi-pass membrane protein</topology>
    </subcellularLocation>
</comment>
<feature type="transmembrane region" description="Helical" evidence="6">
    <location>
        <begin position="279"/>
        <end position="298"/>
    </location>
</feature>
<keyword evidence="5 6" id="KW-0472">Membrane</keyword>
<feature type="domain" description="ABC3 transporter permease C-terminal" evidence="7">
    <location>
        <begin position="667"/>
        <end position="780"/>
    </location>
</feature>
<evidence type="ECO:0000256" key="4">
    <source>
        <dbReference type="ARBA" id="ARBA00022989"/>
    </source>
</evidence>
<keyword evidence="2" id="KW-1003">Cell membrane</keyword>
<dbReference type="InterPro" id="IPR050250">
    <property type="entry name" value="Macrolide_Exporter_MacB"/>
</dbReference>
<keyword evidence="10" id="KW-1185">Reference proteome</keyword>
<evidence type="ECO:0000256" key="3">
    <source>
        <dbReference type="ARBA" id="ARBA00022692"/>
    </source>
</evidence>
<dbReference type="InterPro" id="IPR025857">
    <property type="entry name" value="MacB_PCD"/>
</dbReference>
<feature type="transmembrane region" description="Helical" evidence="6">
    <location>
        <begin position="370"/>
        <end position="394"/>
    </location>
</feature>
<dbReference type="PROSITE" id="PS51257">
    <property type="entry name" value="PROKAR_LIPOPROTEIN"/>
    <property type="match status" value="1"/>
</dbReference>
<keyword evidence="4 6" id="KW-1133">Transmembrane helix</keyword>
<evidence type="ECO:0000313" key="9">
    <source>
        <dbReference type="EMBL" id="MEX6686524.1"/>
    </source>
</evidence>
<feature type="domain" description="MacB-like periplasmic core" evidence="8">
    <location>
        <begin position="427"/>
        <end position="631"/>
    </location>
</feature>
<organism evidence="9 10">
    <name type="scientific">Danxiaibacter flavus</name>
    <dbReference type="NCBI Taxonomy" id="3049108"/>
    <lineage>
        <taxon>Bacteria</taxon>
        <taxon>Pseudomonadati</taxon>
        <taxon>Bacteroidota</taxon>
        <taxon>Chitinophagia</taxon>
        <taxon>Chitinophagales</taxon>
        <taxon>Chitinophagaceae</taxon>
        <taxon>Danxiaibacter</taxon>
    </lineage>
</organism>
<accession>A0ABV3ZDN3</accession>
<evidence type="ECO:0000259" key="7">
    <source>
        <dbReference type="Pfam" id="PF02687"/>
    </source>
</evidence>
<name>A0ABV3ZDN3_9BACT</name>
<feature type="transmembrane region" description="Helical" evidence="6">
    <location>
        <begin position="415"/>
        <end position="439"/>
    </location>
</feature>
<feature type="domain" description="MacB-like periplasmic core" evidence="8">
    <location>
        <begin position="20"/>
        <end position="235"/>
    </location>
</feature>
<evidence type="ECO:0000259" key="8">
    <source>
        <dbReference type="Pfam" id="PF12704"/>
    </source>
</evidence>
<evidence type="ECO:0000256" key="5">
    <source>
        <dbReference type="ARBA" id="ARBA00023136"/>
    </source>
</evidence>